<gene>
    <name evidence="1" type="ORF">CHR90_09150</name>
</gene>
<sequence>MPITPFQAFRLSKSEYEVLRVIEKKIDEFLEENYFPGLTVTVPLPTKMVTDRILHSIMQRYQEAGWTVDRKGVAGEAITVEFTPNRADLE</sequence>
<dbReference type="AlphaFoldDB" id="A0A255XPR5"/>
<name>A0A255XPR5_9PROT</name>
<evidence type="ECO:0000313" key="2">
    <source>
        <dbReference type="Proteomes" id="UP000216361"/>
    </source>
</evidence>
<proteinExistence type="predicted"/>
<dbReference type="EMBL" id="NOXS01000032">
    <property type="protein sequence ID" value="OYQ18445.1"/>
    <property type="molecule type" value="Genomic_DNA"/>
</dbReference>
<dbReference type="Proteomes" id="UP000216361">
    <property type="component" value="Unassembled WGS sequence"/>
</dbReference>
<evidence type="ECO:0000313" key="1">
    <source>
        <dbReference type="EMBL" id="OYQ18445.1"/>
    </source>
</evidence>
<dbReference type="RefSeq" id="WP_094408708.1">
    <property type="nucleotide sequence ID" value="NZ_BMJZ01000001.1"/>
</dbReference>
<accession>A0A255XPR5</accession>
<organism evidence="1 2">
    <name type="scientific">Elstera cyanobacteriorum</name>
    <dbReference type="NCBI Taxonomy" id="2022747"/>
    <lineage>
        <taxon>Bacteria</taxon>
        <taxon>Pseudomonadati</taxon>
        <taxon>Pseudomonadota</taxon>
        <taxon>Alphaproteobacteria</taxon>
        <taxon>Rhodospirillales</taxon>
        <taxon>Rhodospirillaceae</taxon>
        <taxon>Elstera</taxon>
    </lineage>
</organism>
<dbReference type="OrthoDB" id="9856679at2"/>
<protein>
    <submittedName>
        <fullName evidence="1">Uncharacterized protein</fullName>
    </submittedName>
</protein>
<comment type="caution">
    <text evidence="1">The sequence shown here is derived from an EMBL/GenBank/DDBJ whole genome shotgun (WGS) entry which is preliminary data.</text>
</comment>
<reference evidence="1 2" key="1">
    <citation type="submission" date="2017-07" db="EMBL/GenBank/DDBJ databases">
        <title>Elstera cyanobacteriorum sp. nov., a novel bacterium isolated from cyanobacterial aggregates in a eutrophic lake.</title>
        <authorList>
            <person name="Cai H."/>
        </authorList>
    </citation>
    <scope>NUCLEOTIDE SEQUENCE [LARGE SCALE GENOMIC DNA]</scope>
    <source>
        <strain evidence="1 2">TH019</strain>
    </source>
</reference>
<keyword evidence="2" id="KW-1185">Reference proteome</keyword>